<dbReference type="InterPro" id="IPR047246">
    <property type="entry name" value="ThrRS_anticodon"/>
</dbReference>
<dbReference type="InterPro" id="IPR004095">
    <property type="entry name" value="TGS"/>
</dbReference>
<dbReference type="EC" id="6.1.1.3" evidence="14"/>
<evidence type="ECO:0000313" key="17">
    <source>
        <dbReference type="EMBL" id="XCG65903.1"/>
    </source>
</evidence>
<dbReference type="SUPFAM" id="SSF55186">
    <property type="entry name" value="ThrRS/AlaRS common domain"/>
    <property type="match status" value="1"/>
</dbReference>
<evidence type="ECO:0000256" key="6">
    <source>
        <dbReference type="ARBA" id="ARBA00022723"/>
    </source>
</evidence>
<evidence type="ECO:0000256" key="10">
    <source>
        <dbReference type="ARBA" id="ARBA00022884"/>
    </source>
</evidence>
<dbReference type="PRINTS" id="PR01047">
    <property type="entry name" value="TRNASYNTHTHR"/>
</dbReference>
<dbReference type="SUPFAM" id="SSF52954">
    <property type="entry name" value="Class II aaRS ABD-related"/>
    <property type="match status" value="1"/>
</dbReference>
<dbReference type="InterPro" id="IPR002320">
    <property type="entry name" value="Thr-tRNA-ligase_IIa"/>
</dbReference>
<keyword evidence="10 14" id="KW-0694">RNA-binding</keyword>
<feature type="domain" description="TGS" evidence="16">
    <location>
        <begin position="1"/>
        <end position="65"/>
    </location>
</feature>
<evidence type="ECO:0000256" key="9">
    <source>
        <dbReference type="ARBA" id="ARBA00022840"/>
    </source>
</evidence>
<protein>
    <recommendedName>
        <fullName evidence="14">Threonine--tRNA ligase</fullName>
        <ecNumber evidence="14">6.1.1.3</ecNumber>
    </recommendedName>
    <alternativeName>
        <fullName evidence="14">Threonyl-tRNA synthetase</fullName>
        <shortName evidence="14">ThrRS</shortName>
    </alternativeName>
</protein>
<proteinExistence type="inferred from homology"/>
<evidence type="ECO:0000256" key="3">
    <source>
        <dbReference type="ARBA" id="ARBA00022490"/>
    </source>
</evidence>
<dbReference type="GO" id="GO:0000049">
    <property type="term" value="F:tRNA binding"/>
    <property type="evidence" value="ECO:0007669"/>
    <property type="project" value="UniProtKB-KW"/>
</dbReference>
<dbReference type="GO" id="GO:0004829">
    <property type="term" value="F:threonine-tRNA ligase activity"/>
    <property type="evidence" value="ECO:0007669"/>
    <property type="project" value="UniProtKB-UniRule"/>
</dbReference>
<evidence type="ECO:0000256" key="13">
    <source>
        <dbReference type="ARBA" id="ARBA00049515"/>
    </source>
</evidence>
<dbReference type="FunFam" id="3.30.930.10:FF:000019">
    <property type="entry name" value="Threonine--tRNA ligase"/>
    <property type="match status" value="1"/>
</dbReference>
<dbReference type="Gene3D" id="3.30.980.10">
    <property type="entry name" value="Threonyl-trna Synthetase, Chain A, domain 2"/>
    <property type="match status" value="1"/>
</dbReference>
<evidence type="ECO:0000256" key="12">
    <source>
        <dbReference type="ARBA" id="ARBA00023146"/>
    </source>
</evidence>
<dbReference type="CDD" id="cd00771">
    <property type="entry name" value="ThrRS_core"/>
    <property type="match status" value="1"/>
</dbReference>
<reference evidence="17" key="1">
    <citation type="submission" date="2024-05" db="EMBL/GenBank/DDBJ databases">
        <authorList>
            <person name="Cai S.Y."/>
            <person name="Jin L.M."/>
            <person name="Li H.R."/>
        </authorList>
    </citation>
    <scope>NUCLEOTIDE SEQUENCE</scope>
    <source>
        <strain evidence="17">A5-74</strain>
    </source>
</reference>
<feature type="binding site" evidence="14">
    <location>
        <position position="366"/>
    </location>
    <ligand>
        <name>Zn(2+)</name>
        <dbReference type="ChEBI" id="CHEBI:29105"/>
        <note>catalytic</note>
    </ligand>
</feature>
<dbReference type="InterPro" id="IPR033728">
    <property type="entry name" value="ThrRS_core"/>
</dbReference>
<keyword evidence="11 14" id="KW-0648">Protein biosynthesis</keyword>
<evidence type="ECO:0000256" key="4">
    <source>
        <dbReference type="ARBA" id="ARBA00022555"/>
    </source>
</evidence>
<dbReference type="Gene3D" id="3.30.930.10">
    <property type="entry name" value="Bira Bifunctional Protein, Domain 2"/>
    <property type="match status" value="1"/>
</dbReference>
<dbReference type="InterPro" id="IPR036621">
    <property type="entry name" value="Anticodon-bd_dom_sf"/>
</dbReference>
<keyword evidence="8 14" id="KW-0862">Zinc</keyword>
<name>A0AAU8DU88_9ACTN</name>
<dbReference type="PROSITE" id="PS51880">
    <property type="entry name" value="TGS"/>
    <property type="match status" value="1"/>
</dbReference>
<dbReference type="PANTHER" id="PTHR11451:SF44">
    <property type="entry name" value="THREONINE--TRNA LIGASE, CHLOROPLASTIC_MITOCHONDRIAL 2"/>
    <property type="match status" value="1"/>
</dbReference>
<dbReference type="GO" id="GO:0005524">
    <property type="term" value="F:ATP binding"/>
    <property type="evidence" value="ECO:0007669"/>
    <property type="project" value="UniProtKB-UniRule"/>
</dbReference>
<dbReference type="AlphaFoldDB" id="A0AAU8DU88"/>
<evidence type="ECO:0000256" key="14">
    <source>
        <dbReference type="HAMAP-Rule" id="MF_00184"/>
    </source>
</evidence>
<comment type="similarity">
    <text evidence="2 14">Belongs to the class-II aminoacyl-tRNA synthetase family.</text>
</comment>
<dbReference type="InterPro" id="IPR012947">
    <property type="entry name" value="tRNA_SAD"/>
</dbReference>
<feature type="domain" description="Aminoacyl-transfer RNA synthetases class-II family profile" evidence="15">
    <location>
        <begin position="304"/>
        <end position="568"/>
    </location>
</feature>
<dbReference type="RefSeq" id="WP_353651507.1">
    <property type="nucleotide sequence ID" value="NZ_CP159218.1"/>
</dbReference>
<evidence type="ECO:0000256" key="7">
    <source>
        <dbReference type="ARBA" id="ARBA00022741"/>
    </source>
</evidence>
<dbReference type="NCBIfam" id="TIGR00418">
    <property type="entry name" value="thrS"/>
    <property type="match status" value="1"/>
</dbReference>
<organism evidence="17">
    <name type="scientific">Nakamurella sp. A5-74</name>
    <dbReference type="NCBI Taxonomy" id="3158264"/>
    <lineage>
        <taxon>Bacteria</taxon>
        <taxon>Bacillati</taxon>
        <taxon>Actinomycetota</taxon>
        <taxon>Actinomycetes</taxon>
        <taxon>Nakamurellales</taxon>
        <taxon>Nakamurellaceae</taxon>
        <taxon>Nakamurella</taxon>
    </lineage>
</organism>
<dbReference type="InterPro" id="IPR004154">
    <property type="entry name" value="Anticodon-bd"/>
</dbReference>
<dbReference type="InterPro" id="IPR045864">
    <property type="entry name" value="aa-tRNA-synth_II/BPL/LPL"/>
</dbReference>
<evidence type="ECO:0000259" key="16">
    <source>
        <dbReference type="PROSITE" id="PS51880"/>
    </source>
</evidence>
<dbReference type="SUPFAM" id="SSF55681">
    <property type="entry name" value="Class II aaRS and biotin synthetases"/>
    <property type="match status" value="1"/>
</dbReference>
<keyword evidence="5 14" id="KW-0436">Ligase</keyword>
<keyword evidence="6 14" id="KW-0479">Metal-binding</keyword>
<dbReference type="Gene3D" id="3.40.50.800">
    <property type="entry name" value="Anticodon-binding domain"/>
    <property type="match status" value="1"/>
</dbReference>
<comment type="subunit">
    <text evidence="14">Homodimer.</text>
</comment>
<evidence type="ECO:0000256" key="8">
    <source>
        <dbReference type="ARBA" id="ARBA00022833"/>
    </source>
</evidence>
<dbReference type="PROSITE" id="PS50862">
    <property type="entry name" value="AA_TRNA_LIGASE_II"/>
    <property type="match status" value="1"/>
</dbReference>
<feature type="binding site" evidence="14">
    <location>
        <position position="417"/>
    </location>
    <ligand>
        <name>Zn(2+)</name>
        <dbReference type="ChEBI" id="CHEBI:29105"/>
        <note>catalytic</note>
    </ligand>
</feature>
<comment type="cofactor">
    <cofactor evidence="14">
        <name>Zn(2+)</name>
        <dbReference type="ChEBI" id="CHEBI:29105"/>
    </cofactor>
    <text evidence="14">Binds 1 zinc ion per subunit.</text>
</comment>
<keyword evidence="3 14" id="KW-0963">Cytoplasm</keyword>
<evidence type="ECO:0000256" key="2">
    <source>
        <dbReference type="ARBA" id="ARBA00008226"/>
    </source>
</evidence>
<comment type="subcellular location">
    <subcellularLocation>
        <location evidence="1 14">Cytoplasm</location>
    </subcellularLocation>
</comment>
<dbReference type="GO" id="GO:0006435">
    <property type="term" value="P:threonyl-tRNA aminoacylation"/>
    <property type="evidence" value="ECO:0007669"/>
    <property type="project" value="UniProtKB-UniRule"/>
</dbReference>
<dbReference type="Pfam" id="PF07973">
    <property type="entry name" value="tRNA_SAD"/>
    <property type="match status" value="1"/>
</dbReference>
<dbReference type="PANTHER" id="PTHR11451">
    <property type="entry name" value="THREONINE-TRNA LIGASE"/>
    <property type="match status" value="1"/>
</dbReference>
<dbReference type="SMART" id="SM00863">
    <property type="entry name" value="tRNA_SAD"/>
    <property type="match status" value="1"/>
</dbReference>
<dbReference type="EMBL" id="CP159218">
    <property type="protein sequence ID" value="XCG65903.1"/>
    <property type="molecule type" value="Genomic_DNA"/>
</dbReference>
<dbReference type="Pfam" id="PF00587">
    <property type="entry name" value="tRNA-synt_2b"/>
    <property type="match status" value="1"/>
</dbReference>
<dbReference type="FunFam" id="3.40.50.800:FF:000001">
    <property type="entry name" value="Threonine--tRNA ligase"/>
    <property type="match status" value="1"/>
</dbReference>
<evidence type="ECO:0000256" key="5">
    <source>
        <dbReference type="ARBA" id="ARBA00022598"/>
    </source>
</evidence>
<keyword evidence="7 14" id="KW-0547">Nucleotide-binding</keyword>
<dbReference type="GO" id="GO:0046872">
    <property type="term" value="F:metal ion binding"/>
    <property type="evidence" value="ECO:0007669"/>
    <property type="project" value="UniProtKB-KW"/>
</dbReference>
<dbReference type="InterPro" id="IPR018163">
    <property type="entry name" value="Thr/Ala-tRNA-synth_IIc_edit"/>
</dbReference>
<evidence type="ECO:0000256" key="11">
    <source>
        <dbReference type="ARBA" id="ARBA00022917"/>
    </source>
</evidence>
<keyword evidence="4 14" id="KW-0820">tRNA-binding</keyword>
<gene>
    <name evidence="14 17" type="primary">thrS</name>
    <name evidence="17" type="ORF">ABLG96_13725</name>
</gene>
<evidence type="ECO:0000256" key="1">
    <source>
        <dbReference type="ARBA" id="ARBA00004496"/>
    </source>
</evidence>
<dbReference type="GO" id="GO:0005737">
    <property type="term" value="C:cytoplasm"/>
    <property type="evidence" value="ECO:0007669"/>
    <property type="project" value="UniProtKB-SubCell"/>
</dbReference>
<feature type="binding site" evidence="14">
    <location>
        <position position="545"/>
    </location>
    <ligand>
        <name>Zn(2+)</name>
        <dbReference type="ChEBI" id="CHEBI:29105"/>
        <note>catalytic</note>
    </ligand>
</feature>
<dbReference type="Gene3D" id="3.30.54.20">
    <property type="match status" value="1"/>
</dbReference>
<evidence type="ECO:0000259" key="15">
    <source>
        <dbReference type="PROSITE" id="PS50862"/>
    </source>
</evidence>
<dbReference type="HAMAP" id="MF_00184">
    <property type="entry name" value="Thr_tRNA_synth"/>
    <property type="match status" value="1"/>
</dbReference>
<comment type="caution">
    <text evidence="14">Lacks conserved residue(s) required for the propagation of feature annotation.</text>
</comment>
<comment type="catalytic activity">
    <reaction evidence="13 14">
        <text>tRNA(Thr) + L-threonine + ATP = L-threonyl-tRNA(Thr) + AMP + diphosphate + H(+)</text>
        <dbReference type="Rhea" id="RHEA:24624"/>
        <dbReference type="Rhea" id="RHEA-COMP:9670"/>
        <dbReference type="Rhea" id="RHEA-COMP:9704"/>
        <dbReference type="ChEBI" id="CHEBI:15378"/>
        <dbReference type="ChEBI" id="CHEBI:30616"/>
        <dbReference type="ChEBI" id="CHEBI:33019"/>
        <dbReference type="ChEBI" id="CHEBI:57926"/>
        <dbReference type="ChEBI" id="CHEBI:78442"/>
        <dbReference type="ChEBI" id="CHEBI:78534"/>
        <dbReference type="ChEBI" id="CHEBI:456215"/>
        <dbReference type="EC" id="6.1.1.3"/>
    </reaction>
</comment>
<sequence length="684" mass="76109">MSAAPSVSKLERVKVAAGTTASQAVGDAGLPRSGPDAIVVVRDPDGTLRDLAWSPDADVEVEPVAASTEDGRSVIRHSAAHVLAQAVQQQFPDAKLGIGPPIRDGFYYDFDVEKPFTPDDLAELEKRMKKIIKSGQKFSRRRLASREEARLELGGEPYKLELIELKGDEVGAPEEVTGAGSDLVPELSADGELTVYDNLHAHTGERVWGDLCRGPHVPNTKYIPSFALSRSSAAYWRGNQDNAALQRIYGTAWESQEAQDAYLERLAEAERRDHRKLGTELDLFSFPDEIGSGLVVFHPRGGIIKREMEDYVRRRHIEEGFSYVSSPHISKGALFVESGHLPYYEDTMFPAMELENSKYYLKAMNCPMHNLIFRSRQRSYRELPLRFFEFGTVYRYEKSGVVHGLTRVRGLTQDDSHSYVVPEQAPEEIRHLLKFVLSLLRDFGLDDYYLELSTRGDGPKFIGSEQEWDEATQILEQVARETGLDLVPDPGGAAFYGPKISVQARDAIGRTWQMSTIQYDFNQPARFGLEFVAADGTRQQPVMIHSAKFGSIERFFGVLTEHYAGAFPAWLAPVQVVGIPVAEQFGVHLDAVADTLRGNGIRVEVDHSDDRMQKKIRTHTTQKVPFQLLAGAADVEADAVSFRFRDGTQINTVPVADAVRTITAWVAGHENREPTAALFAELSG</sequence>
<keyword evidence="9 14" id="KW-0067">ATP-binding</keyword>
<keyword evidence="12 14" id="KW-0030">Aminoacyl-tRNA synthetase</keyword>
<dbReference type="InterPro" id="IPR006195">
    <property type="entry name" value="aa-tRNA-synth_II"/>
</dbReference>
<dbReference type="CDD" id="cd00860">
    <property type="entry name" value="ThrRS_anticodon"/>
    <property type="match status" value="1"/>
</dbReference>
<dbReference type="Pfam" id="PF03129">
    <property type="entry name" value="HGTP_anticodon"/>
    <property type="match status" value="1"/>
</dbReference>
<accession>A0AAU8DU88</accession>
<dbReference type="InterPro" id="IPR002314">
    <property type="entry name" value="aa-tRNA-synt_IIb"/>
</dbReference>